<proteinExistence type="predicted"/>
<dbReference type="PANTHER" id="PTHR22898">
    <property type="entry name" value="UNCHARACTERIZED GLYCOSOL TRANSFERASE-RELATED"/>
    <property type="match status" value="1"/>
</dbReference>
<dbReference type="InterPro" id="IPR052501">
    <property type="entry name" value="Alpha-1-2_FucT"/>
</dbReference>
<reference evidence="4" key="1">
    <citation type="submission" date="2020-09" db="EMBL/GenBank/DDBJ databases">
        <authorList>
            <person name="Kikuchi T."/>
        </authorList>
    </citation>
    <scope>NUCLEOTIDE SEQUENCE</scope>
    <source>
        <strain evidence="4">SH1</strain>
    </source>
</reference>
<dbReference type="GO" id="GO:0008107">
    <property type="term" value="F:galactoside 2-alpha-L-fucosyltransferase activity"/>
    <property type="evidence" value="ECO:0007669"/>
    <property type="project" value="InterPro"/>
</dbReference>
<feature type="chain" id="PRO_5035681909" description="L-Fucosyltransferase" evidence="3">
    <location>
        <begin position="26"/>
        <end position="385"/>
    </location>
</feature>
<gene>
    <name evidence="4" type="ORF">BOKJ2_LOCUS10291</name>
</gene>
<dbReference type="Proteomes" id="UP000783686">
    <property type="component" value="Unassembled WGS sequence"/>
</dbReference>
<keyword evidence="2" id="KW-0808">Transferase</keyword>
<feature type="signal peptide" evidence="3">
    <location>
        <begin position="1"/>
        <end position="25"/>
    </location>
</feature>
<evidence type="ECO:0008006" key="6">
    <source>
        <dbReference type="Google" id="ProtNLM"/>
    </source>
</evidence>
<evidence type="ECO:0000313" key="4">
    <source>
        <dbReference type="EMBL" id="CAD5223521.1"/>
    </source>
</evidence>
<protein>
    <recommendedName>
        <fullName evidence="6">L-Fucosyltransferase</fullName>
    </recommendedName>
</protein>
<name>A0A811L738_9BILA</name>
<dbReference type="EMBL" id="CAJFCW020000005">
    <property type="protein sequence ID" value="CAG9118112.1"/>
    <property type="molecule type" value="Genomic_DNA"/>
</dbReference>
<keyword evidence="3" id="KW-0732">Signal</keyword>
<keyword evidence="1" id="KW-0328">Glycosyltransferase</keyword>
<accession>A0A811L738</accession>
<dbReference type="GO" id="GO:0016020">
    <property type="term" value="C:membrane"/>
    <property type="evidence" value="ECO:0007669"/>
    <property type="project" value="InterPro"/>
</dbReference>
<dbReference type="Proteomes" id="UP000614601">
    <property type="component" value="Unassembled WGS sequence"/>
</dbReference>
<dbReference type="InterPro" id="IPR002516">
    <property type="entry name" value="Glyco_trans_11"/>
</dbReference>
<dbReference type="EMBL" id="CAJFDH010000005">
    <property type="protein sequence ID" value="CAD5223521.1"/>
    <property type="molecule type" value="Genomic_DNA"/>
</dbReference>
<evidence type="ECO:0000256" key="1">
    <source>
        <dbReference type="ARBA" id="ARBA00022676"/>
    </source>
</evidence>
<dbReference type="GO" id="GO:0005975">
    <property type="term" value="P:carbohydrate metabolic process"/>
    <property type="evidence" value="ECO:0007669"/>
    <property type="project" value="InterPro"/>
</dbReference>
<keyword evidence="5" id="KW-1185">Reference proteome</keyword>
<evidence type="ECO:0000256" key="3">
    <source>
        <dbReference type="SAM" id="SignalP"/>
    </source>
</evidence>
<dbReference type="Pfam" id="PF01531">
    <property type="entry name" value="Glyco_transf_11"/>
    <property type="match status" value="1"/>
</dbReference>
<comment type="caution">
    <text evidence="4">The sequence shown here is derived from an EMBL/GenBank/DDBJ whole genome shotgun (WGS) entry which is preliminary data.</text>
</comment>
<dbReference type="AlphaFoldDB" id="A0A811L738"/>
<sequence length="385" mass="45061">MLMCRRRFTLPTSFLLLTSLLLVTAIVILTRESYSAVDQDFFILDSNSSVQTIIRDSKTENDSNSSDSMWKNFTREVTVDSDACGGLANMIFRIASLYGISRKLERTPFLWNECALEYQLELNAYFPNTAGLEFRTSLTNFTPVSFGNQDWTKDNYRNLQNVSSEPSIQISGMYLQSFKYFDQYKDEIRKIFDGSEDMKNFLKSYLEKVFPNITSHKLCVHARRGFDGHYMISTEPHFTLQATKKISEYLLESLKLTQIDAIIFSDDRDFATLASDIIMNRTRIEKVHASVLLNRAEEMIMAHNFCDSFILTSTGSTFGWWMAYLMREKAQKRVFYNGLIFKPAARHYMEQNFVEQDYVPPHWTRIQEFNHEVYFYDRRLPSILF</sequence>
<dbReference type="PANTHER" id="PTHR22898:SF3">
    <property type="entry name" value="ALPHA-1,2-FUCOSYLTRANSFERASE-RELATED"/>
    <property type="match status" value="1"/>
</dbReference>
<dbReference type="OrthoDB" id="5815225at2759"/>
<evidence type="ECO:0000256" key="2">
    <source>
        <dbReference type="ARBA" id="ARBA00022679"/>
    </source>
</evidence>
<evidence type="ECO:0000313" key="5">
    <source>
        <dbReference type="Proteomes" id="UP000614601"/>
    </source>
</evidence>
<organism evidence="4 5">
    <name type="scientific">Bursaphelenchus okinawaensis</name>
    <dbReference type="NCBI Taxonomy" id="465554"/>
    <lineage>
        <taxon>Eukaryota</taxon>
        <taxon>Metazoa</taxon>
        <taxon>Ecdysozoa</taxon>
        <taxon>Nematoda</taxon>
        <taxon>Chromadorea</taxon>
        <taxon>Rhabditida</taxon>
        <taxon>Tylenchina</taxon>
        <taxon>Tylenchomorpha</taxon>
        <taxon>Aphelenchoidea</taxon>
        <taxon>Aphelenchoididae</taxon>
        <taxon>Bursaphelenchus</taxon>
    </lineage>
</organism>